<evidence type="ECO:0000256" key="1">
    <source>
        <dbReference type="SAM" id="MobiDB-lite"/>
    </source>
</evidence>
<proteinExistence type="predicted"/>
<dbReference type="Proteomes" id="UP000748752">
    <property type="component" value="Unassembled WGS sequence"/>
</dbReference>
<keyword evidence="4" id="KW-1185">Reference proteome</keyword>
<dbReference type="PANTHER" id="PTHR46438">
    <property type="entry name" value="ALPHA/BETA-HYDROLASES SUPERFAMILY PROTEIN"/>
    <property type="match status" value="1"/>
</dbReference>
<feature type="region of interest" description="Disordered" evidence="1">
    <location>
        <begin position="1"/>
        <end position="32"/>
    </location>
</feature>
<dbReference type="PANTHER" id="PTHR46438:SF2">
    <property type="entry name" value="ALPHA_BETA-HYDROLASES SUPERFAMILY PROTEIN"/>
    <property type="match status" value="1"/>
</dbReference>
<dbReference type="InterPro" id="IPR000073">
    <property type="entry name" value="AB_hydrolase_1"/>
</dbReference>
<reference evidence="3 4" key="1">
    <citation type="journal article" date="2020" name="Microorganisms">
        <title>Osmotic Adaptation and Compatible Solute Biosynthesis of Phototrophic Bacteria as Revealed from Genome Analyses.</title>
        <authorList>
            <person name="Imhoff J.F."/>
            <person name="Rahn T."/>
            <person name="Kunzel S."/>
            <person name="Keller A."/>
            <person name="Neulinger S.C."/>
        </authorList>
    </citation>
    <scope>NUCLEOTIDE SEQUENCE [LARGE SCALE GENOMIC DNA]</scope>
    <source>
        <strain evidence="3 4">DSM 6210</strain>
    </source>
</reference>
<sequence>MQAPIISSVPHPGPAVTAPGAGRQHNEQVPLPPAVDAPREVYATPSLKEISWYADGPEGTRPLVLLHSINAAPSVFEMKPLFEHYRAERRVFAPDLPGFGFSDRSDRPYSPELYAEAINAFLTDVVKEPADIVAFSLTSEFAARAYLAAPERFETLALLSPTGFSDRRLPSGGVGKALHRVFTLPGLGSGLYSLLTKRGGIRFFLRQSYVGEPPDELIDYAYATSHQPGAMHAPYRFLSGQLFTRNAVETLYNKLKLPVLVIYDKDANVTFDLLPGVVESHANWRATKVEPTLGIPQWERPTRTIAALDEFWRTADATTAAQER</sequence>
<dbReference type="InterPro" id="IPR029058">
    <property type="entry name" value="AB_hydrolase_fold"/>
</dbReference>
<dbReference type="EMBL" id="NRRV01000041">
    <property type="protein sequence ID" value="MBK1632192.1"/>
    <property type="molecule type" value="Genomic_DNA"/>
</dbReference>
<name>A0ABS1CJW4_9GAMM</name>
<evidence type="ECO:0000313" key="3">
    <source>
        <dbReference type="EMBL" id="MBK1632192.1"/>
    </source>
</evidence>
<protein>
    <submittedName>
        <fullName evidence="3">Alpha/beta hydrolase</fullName>
    </submittedName>
</protein>
<dbReference type="GO" id="GO:0016787">
    <property type="term" value="F:hydrolase activity"/>
    <property type="evidence" value="ECO:0007669"/>
    <property type="project" value="UniProtKB-KW"/>
</dbReference>
<comment type="caution">
    <text evidence="3">The sequence shown here is derived from an EMBL/GenBank/DDBJ whole genome shotgun (WGS) entry which is preliminary data.</text>
</comment>
<dbReference type="PRINTS" id="PR00111">
    <property type="entry name" value="ABHYDROLASE"/>
</dbReference>
<gene>
    <name evidence="3" type="ORF">CKO31_15890</name>
</gene>
<evidence type="ECO:0000259" key="2">
    <source>
        <dbReference type="Pfam" id="PF12697"/>
    </source>
</evidence>
<accession>A0ABS1CJW4</accession>
<feature type="domain" description="AB hydrolase-1" evidence="2">
    <location>
        <begin position="63"/>
        <end position="303"/>
    </location>
</feature>
<evidence type="ECO:0000313" key="4">
    <source>
        <dbReference type="Proteomes" id="UP000748752"/>
    </source>
</evidence>
<dbReference type="Pfam" id="PF12697">
    <property type="entry name" value="Abhydrolase_6"/>
    <property type="match status" value="1"/>
</dbReference>
<organism evidence="3 4">
    <name type="scientific">Thiohalocapsa halophila</name>
    <dbReference type="NCBI Taxonomy" id="69359"/>
    <lineage>
        <taxon>Bacteria</taxon>
        <taxon>Pseudomonadati</taxon>
        <taxon>Pseudomonadota</taxon>
        <taxon>Gammaproteobacteria</taxon>
        <taxon>Chromatiales</taxon>
        <taxon>Chromatiaceae</taxon>
        <taxon>Thiohalocapsa</taxon>
    </lineage>
</organism>
<dbReference type="Gene3D" id="3.40.50.1820">
    <property type="entry name" value="alpha/beta hydrolase"/>
    <property type="match status" value="1"/>
</dbReference>
<keyword evidence="3" id="KW-0378">Hydrolase</keyword>
<dbReference type="SUPFAM" id="SSF53474">
    <property type="entry name" value="alpha/beta-Hydrolases"/>
    <property type="match status" value="1"/>
</dbReference>